<dbReference type="PANTHER" id="PTHR46781:SF5">
    <property type="entry name" value="ALPHA 1,4-GLYCOSYLTRANSFERASE FAMILY PROTEIN"/>
    <property type="match status" value="1"/>
</dbReference>
<name>A0A433PND5_9FUNG</name>
<dbReference type="InterPro" id="IPR029044">
    <property type="entry name" value="Nucleotide-diphossugar_trans"/>
</dbReference>
<gene>
    <name evidence="4" type="ORF">BC938DRAFT_475854</name>
</gene>
<feature type="non-terminal residue" evidence="4">
    <location>
        <position position="1"/>
    </location>
</feature>
<protein>
    <recommendedName>
        <fullName evidence="6">Nucleotide-diphospho-sugar transferase</fullName>
    </recommendedName>
</protein>
<dbReference type="Gene3D" id="3.90.550.20">
    <property type="match status" value="1"/>
</dbReference>
<feature type="compositionally biased region" description="Basic and acidic residues" evidence="2">
    <location>
        <begin position="51"/>
        <end position="62"/>
    </location>
</feature>
<sequence length="421" mass="48357">PFRPTLTKFVVLTLLITVLFVVQNLLESEDTEPDVPRYIEDYNEQPALPRRTSEGTEPDVPRYIENYNEQPTSPRRTLSKNKAKPWLPDEIPQPPAAGAVALLNDDVPKWRDYDDPSDPFPLPPPRAKEHMFFALWFSPKNTTMPDKMRLCLGSFFYHHPNETFRIYSNDLTPATFADFTSRGHRVDVVKFDLPSVFRRCAPNNGFISWVMEGNYLKPRALNRNVHITDALRLCLSYIHGGLYVDTDIFFLTRIDFTDSIAYLNGEGGNCPVPPYELECTPPHTPEIVFRGQKLWLPSAVYFSTEFYALSAGSDFARKGLQHMQVYEDPKCWNCIGPKTFAHVYARMVEQEAKTIPPLIPSCDEHISEFYDDTIDVVARWRYVKHCPYTHLYASAGALKINKKSLLWQLVKDMCVGCEAFL</sequence>
<dbReference type="Proteomes" id="UP000274822">
    <property type="component" value="Unassembled WGS sequence"/>
</dbReference>
<reference evidence="4 5" key="1">
    <citation type="journal article" date="2018" name="New Phytol.">
        <title>Phylogenomics of Endogonaceae and evolution of mycorrhizas within Mucoromycota.</title>
        <authorList>
            <person name="Chang Y."/>
            <person name="Desiro A."/>
            <person name="Na H."/>
            <person name="Sandor L."/>
            <person name="Lipzen A."/>
            <person name="Clum A."/>
            <person name="Barry K."/>
            <person name="Grigoriev I.V."/>
            <person name="Martin F.M."/>
            <person name="Stajich J.E."/>
            <person name="Smith M.E."/>
            <person name="Bonito G."/>
            <person name="Spatafora J.W."/>
        </authorList>
    </citation>
    <scope>NUCLEOTIDE SEQUENCE [LARGE SCALE GENOMIC DNA]</scope>
    <source>
        <strain evidence="4 5">AD002</strain>
    </source>
</reference>
<organism evidence="4 5">
    <name type="scientific">Jimgerdemannia flammicorona</name>
    <dbReference type="NCBI Taxonomy" id="994334"/>
    <lineage>
        <taxon>Eukaryota</taxon>
        <taxon>Fungi</taxon>
        <taxon>Fungi incertae sedis</taxon>
        <taxon>Mucoromycota</taxon>
        <taxon>Mucoromycotina</taxon>
        <taxon>Endogonomycetes</taxon>
        <taxon>Endogonales</taxon>
        <taxon>Endogonaceae</taxon>
        <taxon>Jimgerdemannia</taxon>
    </lineage>
</organism>
<keyword evidence="3" id="KW-0732">Signal</keyword>
<evidence type="ECO:0000313" key="5">
    <source>
        <dbReference type="Proteomes" id="UP000274822"/>
    </source>
</evidence>
<comment type="caution">
    <text evidence="4">The sequence shown here is derived from an EMBL/GenBank/DDBJ whole genome shotgun (WGS) entry which is preliminary data.</text>
</comment>
<evidence type="ECO:0000313" key="4">
    <source>
        <dbReference type="EMBL" id="RUS18972.1"/>
    </source>
</evidence>
<dbReference type="SUPFAM" id="SSF53448">
    <property type="entry name" value="Nucleotide-diphospho-sugar transferases"/>
    <property type="match status" value="1"/>
</dbReference>
<evidence type="ECO:0008006" key="6">
    <source>
        <dbReference type="Google" id="ProtNLM"/>
    </source>
</evidence>
<feature type="chain" id="PRO_5019463100" description="Nucleotide-diphospho-sugar transferase" evidence="3">
    <location>
        <begin position="29"/>
        <end position="421"/>
    </location>
</feature>
<feature type="compositionally biased region" description="Polar residues" evidence="2">
    <location>
        <begin position="67"/>
        <end position="76"/>
    </location>
</feature>
<feature type="signal peptide" evidence="3">
    <location>
        <begin position="1"/>
        <end position="28"/>
    </location>
</feature>
<accession>A0A433PND5</accession>
<keyword evidence="5" id="KW-1185">Reference proteome</keyword>
<dbReference type="InterPro" id="IPR007577">
    <property type="entry name" value="GlycoTrfase_DXD_sugar-bd_CS"/>
</dbReference>
<evidence type="ECO:0000256" key="2">
    <source>
        <dbReference type="SAM" id="MobiDB-lite"/>
    </source>
</evidence>
<dbReference type="PANTHER" id="PTHR46781">
    <property type="entry name" value="ALPHA 1,4-GLYCOSYLTRANSFERASE FAMILY PROTEIN"/>
    <property type="match status" value="1"/>
</dbReference>
<feature type="region of interest" description="Disordered" evidence="2">
    <location>
        <begin position="43"/>
        <end position="81"/>
    </location>
</feature>
<dbReference type="Pfam" id="PF04488">
    <property type="entry name" value="Gly_transf_sug"/>
    <property type="match status" value="1"/>
</dbReference>
<comment type="similarity">
    <text evidence="1">Belongs to the glycosyltransferase 32 family.</text>
</comment>
<proteinExistence type="inferred from homology"/>
<dbReference type="InterPro" id="IPR044789">
    <property type="entry name" value="Put_A1-4-GlycosylTfrase_plant"/>
</dbReference>
<evidence type="ECO:0000256" key="3">
    <source>
        <dbReference type="SAM" id="SignalP"/>
    </source>
</evidence>
<dbReference type="AlphaFoldDB" id="A0A433PND5"/>
<evidence type="ECO:0000256" key="1">
    <source>
        <dbReference type="ARBA" id="ARBA00009003"/>
    </source>
</evidence>
<dbReference type="EMBL" id="RBNJ01021930">
    <property type="protein sequence ID" value="RUS18972.1"/>
    <property type="molecule type" value="Genomic_DNA"/>
</dbReference>